<evidence type="ECO:0000259" key="2">
    <source>
        <dbReference type="Pfam" id="PF04909"/>
    </source>
</evidence>
<dbReference type="PANTHER" id="PTHR43569:SF1">
    <property type="entry name" value="BLL3371 PROTEIN"/>
    <property type="match status" value="1"/>
</dbReference>
<dbReference type="SUPFAM" id="SSF51556">
    <property type="entry name" value="Metallo-dependent hydrolases"/>
    <property type="match status" value="1"/>
</dbReference>
<dbReference type="Pfam" id="PF04909">
    <property type="entry name" value="Amidohydro_2"/>
    <property type="match status" value="1"/>
</dbReference>
<dbReference type="Gene3D" id="3.20.20.140">
    <property type="entry name" value="Metal-dependent hydrolases"/>
    <property type="match status" value="1"/>
</dbReference>
<organism evidence="3 4">
    <name type="scientific">Rhizobium aquaticum</name>
    <dbReference type="NCBI Taxonomy" id="1549636"/>
    <lineage>
        <taxon>Bacteria</taxon>
        <taxon>Pseudomonadati</taxon>
        <taxon>Pseudomonadota</taxon>
        <taxon>Alphaproteobacteria</taxon>
        <taxon>Hyphomicrobiales</taxon>
        <taxon>Rhizobiaceae</taxon>
        <taxon>Rhizobium/Agrobacterium group</taxon>
        <taxon>Rhizobium</taxon>
    </lineage>
</organism>
<accession>A0ABV2J645</accession>
<dbReference type="RefSeq" id="WP_354558704.1">
    <property type="nucleotide sequence ID" value="NZ_JBEPMB010000015.1"/>
</dbReference>
<sequence length="301" mass="34430">MTEETENYLVDAHHHFQDIETYEYPWLNPSRPPALEGDLSAIRRNFLPLEYREIVSGWPVRKSVHVQNGWRADDPVGETRWLSSLIEADGLDMAIVGYADLSSPDIGATLDAHGTFPQFRGIRQILNWHENPALQVASHPDLMEQPDWRRGFGELAARNLSFDLQLYWPQMEMALELAQDFPQTEIVLNHFGMPIDRSPSALRHWAAALERLALTDNVSVKLSGFGLGHPHWSKADTIPLLQAVIRVFGPERTMFGTNLPVDLLFSKPRRLFDTFEASLLFLSGEDRNRIRHGNAERIYRL</sequence>
<comment type="similarity">
    <text evidence="1">Belongs to the metallo-dependent hydrolases superfamily.</text>
</comment>
<proteinExistence type="inferred from homology"/>
<dbReference type="InterPro" id="IPR032466">
    <property type="entry name" value="Metal_Hydrolase"/>
</dbReference>
<evidence type="ECO:0000313" key="3">
    <source>
        <dbReference type="EMBL" id="MET3616246.1"/>
    </source>
</evidence>
<dbReference type="Proteomes" id="UP001549047">
    <property type="component" value="Unassembled WGS sequence"/>
</dbReference>
<dbReference type="InterPro" id="IPR006680">
    <property type="entry name" value="Amidohydro-rel"/>
</dbReference>
<evidence type="ECO:0000256" key="1">
    <source>
        <dbReference type="ARBA" id="ARBA00038310"/>
    </source>
</evidence>
<keyword evidence="3" id="KW-0378">Hydrolase</keyword>
<evidence type="ECO:0000313" key="4">
    <source>
        <dbReference type="Proteomes" id="UP001549047"/>
    </source>
</evidence>
<gene>
    <name evidence="3" type="ORF">ABID16_004595</name>
</gene>
<dbReference type="EMBL" id="JBEPMB010000015">
    <property type="protein sequence ID" value="MET3616246.1"/>
    <property type="molecule type" value="Genomic_DNA"/>
</dbReference>
<feature type="domain" description="Amidohydrolase-related" evidence="2">
    <location>
        <begin position="10"/>
        <end position="301"/>
    </location>
</feature>
<dbReference type="GO" id="GO:0016787">
    <property type="term" value="F:hydrolase activity"/>
    <property type="evidence" value="ECO:0007669"/>
    <property type="project" value="UniProtKB-KW"/>
</dbReference>
<comment type="caution">
    <text evidence="3">The sequence shown here is derived from an EMBL/GenBank/DDBJ whole genome shotgun (WGS) entry which is preliminary data.</text>
</comment>
<name>A0ABV2J645_9HYPH</name>
<keyword evidence="4" id="KW-1185">Reference proteome</keyword>
<protein>
    <submittedName>
        <fullName evidence="3">TIM-barrel fold metal-dependent hydrolase</fullName>
    </submittedName>
</protein>
<dbReference type="InterPro" id="IPR052350">
    <property type="entry name" value="Metallo-dep_Lactonases"/>
</dbReference>
<reference evidence="3 4" key="1">
    <citation type="submission" date="2024-06" db="EMBL/GenBank/DDBJ databases">
        <title>Genomic Encyclopedia of Type Strains, Phase IV (KMG-IV): sequencing the most valuable type-strain genomes for metagenomic binning, comparative biology and taxonomic classification.</title>
        <authorList>
            <person name="Goeker M."/>
        </authorList>
    </citation>
    <scope>NUCLEOTIDE SEQUENCE [LARGE SCALE GENOMIC DNA]</scope>
    <source>
        <strain evidence="3 4">DSM 29780</strain>
    </source>
</reference>
<dbReference type="PANTHER" id="PTHR43569">
    <property type="entry name" value="AMIDOHYDROLASE"/>
    <property type="match status" value="1"/>
</dbReference>